<evidence type="ECO:0000256" key="2">
    <source>
        <dbReference type="ARBA" id="ARBA00022771"/>
    </source>
</evidence>
<keyword evidence="2 4" id="KW-0863">Zinc-finger</keyword>
<reference evidence="7" key="1">
    <citation type="submission" date="2021-01" db="EMBL/GenBank/DDBJ databases">
        <authorList>
            <consortium name="Genoscope - CEA"/>
            <person name="William W."/>
        </authorList>
    </citation>
    <scope>NUCLEOTIDE SEQUENCE</scope>
</reference>
<dbReference type="InterPro" id="IPR019786">
    <property type="entry name" value="Zinc_finger_PHD-type_CS"/>
</dbReference>
<evidence type="ECO:0000256" key="1">
    <source>
        <dbReference type="ARBA" id="ARBA00022723"/>
    </source>
</evidence>
<evidence type="ECO:0000259" key="6">
    <source>
        <dbReference type="PROSITE" id="PS51038"/>
    </source>
</evidence>
<keyword evidence="1" id="KW-0479">Metal-binding</keyword>
<evidence type="ECO:0008006" key="9">
    <source>
        <dbReference type="Google" id="ProtNLM"/>
    </source>
</evidence>
<name>A0A8S1KG32_9CILI</name>
<dbReference type="PROSITE" id="PS51038">
    <property type="entry name" value="BAH"/>
    <property type="match status" value="1"/>
</dbReference>
<keyword evidence="3" id="KW-0862">Zinc</keyword>
<proteinExistence type="predicted"/>
<evidence type="ECO:0000256" key="4">
    <source>
        <dbReference type="PROSITE-ProRule" id="PRU00146"/>
    </source>
</evidence>
<dbReference type="OrthoDB" id="436852at2759"/>
<evidence type="ECO:0000313" key="7">
    <source>
        <dbReference type="EMBL" id="CAD8054460.1"/>
    </source>
</evidence>
<feature type="domain" description="BAH" evidence="6">
    <location>
        <begin position="76"/>
        <end position="195"/>
    </location>
</feature>
<dbReference type="GO" id="GO:0003682">
    <property type="term" value="F:chromatin binding"/>
    <property type="evidence" value="ECO:0007669"/>
    <property type="project" value="InterPro"/>
</dbReference>
<organism evidence="7 8">
    <name type="scientific">Paramecium sonneborni</name>
    <dbReference type="NCBI Taxonomy" id="65129"/>
    <lineage>
        <taxon>Eukaryota</taxon>
        <taxon>Sar</taxon>
        <taxon>Alveolata</taxon>
        <taxon>Ciliophora</taxon>
        <taxon>Intramacronucleata</taxon>
        <taxon>Oligohymenophorea</taxon>
        <taxon>Peniculida</taxon>
        <taxon>Parameciidae</taxon>
        <taxon>Paramecium</taxon>
    </lineage>
</organism>
<keyword evidence="8" id="KW-1185">Reference proteome</keyword>
<accession>A0A8S1KG32</accession>
<dbReference type="Proteomes" id="UP000692954">
    <property type="component" value="Unassembled WGS sequence"/>
</dbReference>
<dbReference type="Pfam" id="PF01426">
    <property type="entry name" value="BAH"/>
    <property type="match status" value="1"/>
</dbReference>
<dbReference type="PANTHER" id="PTHR46364">
    <property type="entry name" value="OS08G0421900 PROTEIN"/>
    <property type="match status" value="1"/>
</dbReference>
<dbReference type="PROSITE" id="PS01359">
    <property type="entry name" value="ZF_PHD_1"/>
    <property type="match status" value="1"/>
</dbReference>
<gene>
    <name evidence="7" type="ORF">PSON_ATCC_30995.1.T0080307</name>
</gene>
<dbReference type="InterPro" id="IPR001965">
    <property type="entry name" value="Znf_PHD"/>
</dbReference>
<dbReference type="InterPro" id="IPR019787">
    <property type="entry name" value="Znf_PHD-finger"/>
</dbReference>
<dbReference type="SMART" id="SM00249">
    <property type="entry name" value="PHD"/>
    <property type="match status" value="1"/>
</dbReference>
<evidence type="ECO:0000259" key="5">
    <source>
        <dbReference type="PROSITE" id="PS50016"/>
    </source>
</evidence>
<dbReference type="GO" id="GO:0008270">
    <property type="term" value="F:zinc ion binding"/>
    <property type="evidence" value="ECO:0007669"/>
    <property type="project" value="UniProtKB-KW"/>
</dbReference>
<sequence>MSDPNIIQETHHKLNQIFNSIKLENVQTQQTLKTITNTNNLIAQVRHCKSLAQLFHNVQNLSQTHQLFKEIKINNLSIQLNNDVVIYTKEDGHCIAKVIEIIGVVRFQQFTPIIKIQWYYSKKDLKQIIGKYLDCISQRELFLSDQYDYIQPDTIVGEAQVQELKEFEQKNLTNGFIFFCRSFYKNEQILPPIQKWEKHCICRLPMNPDRKYLMCDICQQSYHKECVAQNKIVQKLYVCASCRKSK</sequence>
<protein>
    <recommendedName>
        <fullName evidence="9">PHD-type domain-containing protein</fullName>
    </recommendedName>
</protein>
<dbReference type="PROSITE" id="PS50016">
    <property type="entry name" value="ZF_PHD_2"/>
    <property type="match status" value="1"/>
</dbReference>
<dbReference type="AlphaFoldDB" id="A0A8S1KG32"/>
<evidence type="ECO:0000313" key="8">
    <source>
        <dbReference type="Proteomes" id="UP000692954"/>
    </source>
</evidence>
<comment type="caution">
    <text evidence="7">The sequence shown here is derived from an EMBL/GenBank/DDBJ whole genome shotgun (WGS) entry which is preliminary data.</text>
</comment>
<evidence type="ECO:0000256" key="3">
    <source>
        <dbReference type="ARBA" id="ARBA00022833"/>
    </source>
</evidence>
<feature type="domain" description="PHD-type" evidence="5">
    <location>
        <begin position="197"/>
        <end position="245"/>
    </location>
</feature>
<dbReference type="EMBL" id="CAJJDN010000008">
    <property type="protein sequence ID" value="CAD8054460.1"/>
    <property type="molecule type" value="Genomic_DNA"/>
</dbReference>
<dbReference type="InterPro" id="IPR001025">
    <property type="entry name" value="BAH_dom"/>
</dbReference>